<evidence type="ECO:0008006" key="4">
    <source>
        <dbReference type="Google" id="ProtNLM"/>
    </source>
</evidence>
<dbReference type="NCBIfam" id="TIGR02118">
    <property type="entry name" value="EthD family reductase"/>
    <property type="match status" value="1"/>
</dbReference>
<evidence type="ECO:0000313" key="3">
    <source>
        <dbReference type="Proteomes" id="UP000799770"/>
    </source>
</evidence>
<accession>A0A6A5ZHD3</accession>
<dbReference type="PANTHER" id="PTHR40260">
    <property type="entry name" value="BLR8190 PROTEIN"/>
    <property type="match status" value="1"/>
</dbReference>
<organism evidence="2 3">
    <name type="scientific">Lophiotrema nucula</name>
    <dbReference type="NCBI Taxonomy" id="690887"/>
    <lineage>
        <taxon>Eukaryota</taxon>
        <taxon>Fungi</taxon>
        <taxon>Dikarya</taxon>
        <taxon>Ascomycota</taxon>
        <taxon>Pezizomycotina</taxon>
        <taxon>Dothideomycetes</taxon>
        <taxon>Pleosporomycetidae</taxon>
        <taxon>Pleosporales</taxon>
        <taxon>Lophiotremataceae</taxon>
        <taxon>Lophiotrema</taxon>
    </lineage>
</organism>
<dbReference type="SUPFAM" id="SSF54909">
    <property type="entry name" value="Dimeric alpha+beta barrel"/>
    <property type="match status" value="1"/>
</dbReference>
<keyword evidence="3" id="KW-1185">Reference proteome</keyword>
<dbReference type="InterPro" id="IPR011008">
    <property type="entry name" value="Dimeric_a/b-barrel"/>
</dbReference>
<dbReference type="OrthoDB" id="4892971at2759"/>
<proteinExistence type="inferred from homology"/>
<sequence length="103" mass="11696">MSFTTTVIYPRKDGATFDLDYYNKTHMPLVEKLWKSFGMKTWHVVEFAPDAPYSIGAFMDWESQEAFGKASSDEATRNEIFGDVKNFSNVDPVFLAGKVVAKQ</sequence>
<dbReference type="EMBL" id="ML977317">
    <property type="protein sequence ID" value="KAF2118197.1"/>
    <property type="molecule type" value="Genomic_DNA"/>
</dbReference>
<dbReference type="AlphaFoldDB" id="A0A6A5ZHD3"/>
<dbReference type="PANTHER" id="PTHR40260:SF2">
    <property type="entry name" value="BLR8190 PROTEIN"/>
    <property type="match status" value="1"/>
</dbReference>
<dbReference type="InterPro" id="IPR009799">
    <property type="entry name" value="EthD_dom"/>
</dbReference>
<name>A0A6A5ZHD3_9PLEO</name>
<protein>
    <recommendedName>
        <fullName evidence="4">EthD domain-containing protein</fullName>
    </recommendedName>
</protein>
<dbReference type="Proteomes" id="UP000799770">
    <property type="component" value="Unassembled WGS sequence"/>
</dbReference>
<evidence type="ECO:0000313" key="2">
    <source>
        <dbReference type="EMBL" id="KAF2118197.1"/>
    </source>
</evidence>
<reference evidence="2" key="1">
    <citation type="journal article" date="2020" name="Stud. Mycol.">
        <title>101 Dothideomycetes genomes: a test case for predicting lifestyles and emergence of pathogens.</title>
        <authorList>
            <person name="Haridas S."/>
            <person name="Albert R."/>
            <person name="Binder M."/>
            <person name="Bloem J."/>
            <person name="Labutti K."/>
            <person name="Salamov A."/>
            <person name="Andreopoulos B."/>
            <person name="Baker S."/>
            <person name="Barry K."/>
            <person name="Bills G."/>
            <person name="Bluhm B."/>
            <person name="Cannon C."/>
            <person name="Castanera R."/>
            <person name="Culley D."/>
            <person name="Daum C."/>
            <person name="Ezra D."/>
            <person name="Gonzalez J."/>
            <person name="Henrissat B."/>
            <person name="Kuo A."/>
            <person name="Liang C."/>
            <person name="Lipzen A."/>
            <person name="Lutzoni F."/>
            <person name="Magnuson J."/>
            <person name="Mondo S."/>
            <person name="Nolan M."/>
            <person name="Ohm R."/>
            <person name="Pangilinan J."/>
            <person name="Park H.-J."/>
            <person name="Ramirez L."/>
            <person name="Alfaro M."/>
            <person name="Sun H."/>
            <person name="Tritt A."/>
            <person name="Yoshinaga Y."/>
            <person name="Zwiers L.-H."/>
            <person name="Turgeon B."/>
            <person name="Goodwin S."/>
            <person name="Spatafora J."/>
            <person name="Crous P."/>
            <person name="Grigoriev I."/>
        </authorList>
    </citation>
    <scope>NUCLEOTIDE SEQUENCE</scope>
    <source>
        <strain evidence="2">CBS 627.86</strain>
    </source>
</reference>
<dbReference type="GO" id="GO:0016491">
    <property type="term" value="F:oxidoreductase activity"/>
    <property type="evidence" value="ECO:0007669"/>
    <property type="project" value="InterPro"/>
</dbReference>
<dbReference type="Gene3D" id="3.30.70.100">
    <property type="match status" value="1"/>
</dbReference>
<gene>
    <name evidence="2" type="ORF">BDV96DRAFT_643457</name>
</gene>
<evidence type="ECO:0000256" key="1">
    <source>
        <dbReference type="ARBA" id="ARBA00005986"/>
    </source>
</evidence>
<comment type="similarity">
    <text evidence="1">Belongs to the tpcK family.</text>
</comment>